<dbReference type="Proteomes" id="UP000626148">
    <property type="component" value="Unassembled WGS sequence"/>
</dbReference>
<dbReference type="Pfam" id="PF17291">
    <property type="entry name" value="M60-like_N"/>
    <property type="match status" value="1"/>
</dbReference>
<dbReference type="Pfam" id="PF18650">
    <property type="entry name" value="IMPa_N_2"/>
    <property type="match status" value="1"/>
</dbReference>
<evidence type="ECO:0000313" key="4">
    <source>
        <dbReference type="EMBL" id="GGX54432.1"/>
    </source>
</evidence>
<dbReference type="InterPro" id="IPR035423">
    <property type="entry name" value="M60-like_N"/>
</dbReference>
<dbReference type="PROSITE" id="PS51723">
    <property type="entry name" value="PEPTIDASE_M60"/>
    <property type="match status" value="1"/>
</dbReference>
<evidence type="ECO:0000259" key="3">
    <source>
        <dbReference type="PROSITE" id="PS51723"/>
    </source>
</evidence>
<protein>
    <recommendedName>
        <fullName evidence="3">Peptidase M60 domain-containing protein</fullName>
    </recommendedName>
</protein>
<keyword evidence="2" id="KW-0732">Signal</keyword>
<keyword evidence="5" id="KW-1185">Reference proteome</keyword>
<dbReference type="InterPro" id="IPR031161">
    <property type="entry name" value="Peptidase_M60_dom"/>
</dbReference>
<feature type="chain" id="PRO_5037655496" description="Peptidase M60 domain-containing protein" evidence="2">
    <location>
        <begin position="20"/>
        <end position="912"/>
    </location>
</feature>
<dbReference type="PROSITE" id="PS51257">
    <property type="entry name" value="PROKAR_LIPOPROTEIN"/>
    <property type="match status" value="1"/>
</dbReference>
<accession>A0A918NAS0</accession>
<evidence type="ECO:0000256" key="1">
    <source>
        <dbReference type="SAM" id="MobiDB-lite"/>
    </source>
</evidence>
<proteinExistence type="predicted"/>
<dbReference type="RefSeq" id="WP_189608620.1">
    <property type="nucleotide sequence ID" value="NZ_BMXR01000005.1"/>
</dbReference>
<feature type="domain" description="Peptidase M60" evidence="3">
    <location>
        <begin position="464"/>
        <end position="783"/>
    </location>
</feature>
<dbReference type="Pfam" id="PF18642">
    <property type="entry name" value="IMPa_helical"/>
    <property type="match status" value="1"/>
</dbReference>
<name>A0A918NAS0_9GAMM</name>
<organism evidence="4 5">
    <name type="scientific">Saccharospirillum salsuginis</name>
    <dbReference type="NCBI Taxonomy" id="418750"/>
    <lineage>
        <taxon>Bacteria</taxon>
        <taxon>Pseudomonadati</taxon>
        <taxon>Pseudomonadota</taxon>
        <taxon>Gammaproteobacteria</taxon>
        <taxon>Oceanospirillales</taxon>
        <taxon>Saccharospirillaceae</taxon>
        <taxon>Saccharospirillum</taxon>
    </lineage>
</organism>
<feature type="region of interest" description="Disordered" evidence="1">
    <location>
        <begin position="27"/>
        <end position="48"/>
    </location>
</feature>
<evidence type="ECO:0000256" key="2">
    <source>
        <dbReference type="SAM" id="SignalP"/>
    </source>
</evidence>
<sequence length="912" mass="101494">MKYVLWLCTCLALSGCSLDLSDFPGTTDGTDSDDPSSGTDDPSTSLPHPVDQALASGDFRKTDALTLSEAALAEIEDRRTRFSTVFDTLNEGVTSLTWNPTHDAAMLRSRFGFSGPVLETNAVFHDTWETKTRELAVVGVEPARHLAIGGHPMRNWLRDSTLLNDDMHQWLTNSLHWLMGRTPSEADPARIVIAQMDQSYYFPDAEGTEAWLDEHFGTAVSYPERSSCDGAALAACLEQPTDLLIVSQKAGDASVDTINSAVKDAMNRGIPVLYLHWDGGLTDLGAALLDTLNVDYHHDNYWHRVGLSAYDPASLVDRLPAPINAIRTLLTHWKDNSFSVDPNECQTECDTYQTELGAGLNALKDRFNTLDQDSKRLFGDDTDRVWQLLALWGDAVRHEVRYDPIVDDSDTIDAQAFINASIADYSVYLSRDWQPVPQDLGNFSRTDFGHVTGATVTTNLTSRRPFRATGAYVLPGQTVTVTRLDNEPVETELFINTQRSGATHAFQSYNRPKFLRSVRFDLEPNEPLTLSSPYGGPIQIAFSENDHPVQIRFEGVGQHPFWASPDDNAAFTQAIEQGDYDWAELTTAGFEVHSTLKKMRATIDNWPSPAELAETTRDYTSNFPHVLAGFQGPGVDWETEIQGYIEAQGWTVHTIDQVKHMNADQATCGYGCSGNPYDAYWSFDPLGHGDIHEMGHGLERGRFRFSGWPVHASTNFYSYFTKWKHFEATGESPSCQSLPFEAHYNHIATSQDQADPAAYMREQDLTGWSDGAALYVQLFMAVQQAGVLDDGWHLLGRLHGLERQFNWADDNETRWLEYRDSLGFGDYAHADLNDLSRNDWLLIALSTVAERDLTDWLGTYGFEFTDKAQAQVAALPSMPARVFTLASGDAYCTGLNQPAVDVGPDMPAYPES</sequence>
<gene>
    <name evidence="4" type="ORF">GCM10007392_22250</name>
</gene>
<evidence type="ECO:0000313" key="5">
    <source>
        <dbReference type="Proteomes" id="UP000626148"/>
    </source>
</evidence>
<reference evidence="4" key="1">
    <citation type="journal article" date="2014" name="Int. J. Syst. Evol. Microbiol.">
        <title>Complete genome sequence of Corynebacterium casei LMG S-19264T (=DSM 44701T), isolated from a smear-ripened cheese.</title>
        <authorList>
            <consortium name="US DOE Joint Genome Institute (JGI-PGF)"/>
            <person name="Walter F."/>
            <person name="Albersmeier A."/>
            <person name="Kalinowski J."/>
            <person name="Ruckert C."/>
        </authorList>
    </citation>
    <scope>NUCLEOTIDE SEQUENCE</scope>
    <source>
        <strain evidence="4">KCTC 22169</strain>
    </source>
</reference>
<dbReference type="SMART" id="SM01276">
    <property type="entry name" value="M60-like"/>
    <property type="match status" value="1"/>
</dbReference>
<feature type="signal peptide" evidence="2">
    <location>
        <begin position="1"/>
        <end position="19"/>
    </location>
</feature>
<reference evidence="4" key="2">
    <citation type="submission" date="2020-09" db="EMBL/GenBank/DDBJ databases">
        <authorList>
            <person name="Sun Q."/>
            <person name="Kim S."/>
        </authorList>
    </citation>
    <scope>NUCLEOTIDE SEQUENCE</scope>
    <source>
        <strain evidence="4">KCTC 22169</strain>
    </source>
</reference>
<dbReference type="InterPro" id="IPR040711">
    <property type="entry name" value="IMPa_N_2"/>
</dbReference>
<dbReference type="NCBIfam" id="NF038322">
    <property type="entry name" value="ImpA_fam_HExGH"/>
    <property type="match status" value="1"/>
</dbReference>
<dbReference type="InterPro" id="IPR042279">
    <property type="entry name" value="Pep_M60_3"/>
</dbReference>
<dbReference type="InterPro" id="IPR041549">
    <property type="entry name" value="IMPa_helical"/>
</dbReference>
<dbReference type="AlphaFoldDB" id="A0A918NAS0"/>
<feature type="compositionally biased region" description="Low complexity" evidence="1">
    <location>
        <begin position="27"/>
        <end position="45"/>
    </location>
</feature>
<dbReference type="Gene3D" id="1.10.390.30">
    <property type="entry name" value="Peptidase M60, enhancin-like domain 3"/>
    <property type="match status" value="1"/>
</dbReference>
<comment type="caution">
    <text evidence="4">The sequence shown here is derived from an EMBL/GenBank/DDBJ whole genome shotgun (WGS) entry which is preliminary data.</text>
</comment>
<dbReference type="EMBL" id="BMXR01000005">
    <property type="protein sequence ID" value="GGX54432.1"/>
    <property type="molecule type" value="Genomic_DNA"/>
</dbReference>